<feature type="compositionally biased region" description="Pro residues" evidence="8">
    <location>
        <begin position="196"/>
        <end position="209"/>
    </location>
</feature>
<dbReference type="AlphaFoldDB" id="A0A553NES5"/>
<dbReference type="Proteomes" id="UP000318571">
    <property type="component" value="Chromosome 10"/>
</dbReference>
<evidence type="ECO:0000256" key="8">
    <source>
        <dbReference type="SAM" id="MobiDB-lite"/>
    </source>
</evidence>
<reference evidence="10 11" key="1">
    <citation type="journal article" date="2018" name="Nat. Ecol. Evol.">
        <title>Genomic signatures of mitonuclear coevolution across populations of Tigriopus californicus.</title>
        <authorList>
            <person name="Barreto F.S."/>
            <person name="Watson E.T."/>
            <person name="Lima T.G."/>
            <person name="Willett C.S."/>
            <person name="Edmands S."/>
            <person name="Li W."/>
            <person name="Burton R.S."/>
        </authorList>
    </citation>
    <scope>NUCLEOTIDE SEQUENCE [LARGE SCALE GENOMIC DNA]</scope>
    <source>
        <strain evidence="10 11">San Diego</strain>
    </source>
</reference>
<feature type="compositionally biased region" description="Basic residues" evidence="8">
    <location>
        <begin position="222"/>
        <end position="237"/>
    </location>
</feature>
<evidence type="ECO:0000313" key="11">
    <source>
        <dbReference type="Proteomes" id="UP000318571"/>
    </source>
</evidence>
<dbReference type="PRINTS" id="PR00412">
    <property type="entry name" value="EPOXHYDRLASE"/>
</dbReference>
<feature type="region of interest" description="Disordered" evidence="8">
    <location>
        <begin position="124"/>
        <end position="266"/>
    </location>
</feature>
<organism evidence="10 11">
    <name type="scientific">Tigriopus californicus</name>
    <name type="common">Marine copepod</name>
    <dbReference type="NCBI Taxonomy" id="6832"/>
    <lineage>
        <taxon>Eukaryota</taxon>
        <taxon>Metazoa</taxon>
        <taxon>Ecdysozoa</taxon>
        <taxon>Arthropoda</taxon>
        <taxon>Crustacea</taxon>
        <taxon>Multicrustacea</taxon>
        <taxon>Hexanauplia</taxon>
        <taxon>Copepoda</taxon>
        <taxon>Harpacticoida</taxon>
        <taxon>Harpacticidae</taxon>
        <taxon>Tigriopus</taxon>
    </lineage>
</organism>
<dbReference type="InterPro" id="IPR029058">
    <property type="entry name" value="AB_hydrolase_fold"/>
</dbReference>
<feature type="compositionally biased region" description="Pro residues" evidence="8">
    <location>
        <begin position="172"/>
        <end position="184"/>
    </location>
</feature>
<dbReference type="PANTHER" id="PTHR43798:SF5">
    <property type="entry name" value="MONOACYLGLYCEROL LIPASE ABHD6"/>
    <property type="match status" value="1"/>
</dbReference>
<evidence type="ECO:0000256" key="7">
    <source>
        <dbReference type="ARBA" id="ARBA00049568"/>
    </source>
</evidence>
<dbReference type="GO" id="GO:0047372">
    <property type="term" value="F:monoacylglycerol lipase activity"/>
    <property type="evidence" value="ECO:0007669"/>
    <property type="project" value="UniProtKB-EC"/>
</dbReference>
<dbReference type="Pfam" id="PF12697">
    <property type="entry name" value="Abhydrolase_6"/>
    <property type="match status" value="1"/>
</dbReference>
<sequence length="776" mass="85887">MALAVTIPGPTDLPPEVGAAQNDAIQLGSLQLGPAEPDRQPPPPTLARRRLSSYWIPLRGPRSLAQRLCHACCCDGCGTSQVLPINKVLPVTFNPNESDFLEIRPHRRIRVIHRYGLAAAPPRPVLGPWMPPPGQADQDSLDGLPVQLQRDGSDPVDESEEEDYWFENAAPRRPPIQAPTPRQYPPNRIFNKFEPQQPPCIPGIQPPATRPSRRASVSSVRSRNHSRSPARSHRLSRKVIIPSEQLEDEEEDGETEDSNFRDLLPTVDPLPETDMLAKDPIPSAQSSVMDENFVATVLSDMNDMILNITADSTGHGSPSQSPEPTERLPPTSDSKYVESEPNPNEREHSNISASEVKIVVDGGNLGGHANSAFEGDEEREFTSESTMNGNAFGSHTTSLSDQSVNPAEKSDSSSNQISNGKASRNSSVHESDAGYQRVRNLSQTLALAVSEDLARIENANGEDDSELDSPLPEEQDEGDPLPRNHNPNKDNPSSEDRHALISMHPNPIPSDVISNGDNSISSLGQPLPTRPVIFFIHGVGGSASTWSNQVKYFTEYGYEVIVPDLLGHGFSSVPDNPKSYTFNKLFRDLITIFDHYIVDGRQCVIIAHSYGCSFGAAIARIRPNNVVLLILIACGGPSPLTPPRMFKTMPTILVSCMKPFLRCGFLRQQQYNPRGRQIKFQRAFDVPSYVFKHIMAGQHWPEGDPTFHRRISTPSLLVYGMKDPFVSLVEMCEMERTMPKAFLELVPLAGHMIMLEQPKQLSTMMRRFIEKYYPPP</sequence>
<dbReference type="Gene3D" id="3.40.50.1820">
    <property type="entry name" value="alpha/beta hydrolase"/>
    <property type="match status" value="1"/>
</dbReference>
<feature type="region of interest" description="Disordered" evidence="8">
    <location>
        <begin position="367"/>
        <end position="434"/>
    </location>
</feature>
<dbReference type="InterPro" id="IPR050266">
    <property type="entry name" value="AB_hydrolase_sf"/>
</dbReference>
<dbReference type="GO" id="GO:0005765">
    <property type="term" value="C:lysosomal membrane"/>
    <property type="evidence" value="ECO:0007669"/>
    <property type="project" value="UniProtKB-SubCell"/>
</dbReference>
<dbReference type="EC" id="3.1.1.23" evidence="2"/>
<feature type="compositionally biased region" description="Acidic residues" evidence="8">
    <location>
        <begin position="154"/>
        <end position="165"/>
    </location>
</feature>
<gene>
    <name evidence="10" type="ORF">TCAL_03585</name>
</gene>
<dbReference type="GO" id="GO:0031966">
    <property type="term" value="C:mitochondrial membrane"/>
    <property type="evidence" value="ECO:0007669"/>
    <property type="project" value="UniProtKB-SubCell"/>
</dbReference>
<feature type="compositionally biased region" description="Polar residues" evidence="8">
    <location>
        <begin position="309"/>
        <end position="323"/>
    </location>
</feature>
<evidence type="ECO:0000256" key="5">
    <source>
        <dbReference type="ARBA" id="ARBA00046308"/>
    </source>
</evidence>
<feature type="compositionally biased region" description="Acidic residues" evidence="8">
    <location>
        <begin position="245"/>
        <end position="257"/>
    </location>
</feature>
<evidence type="ECO:0000256" key="3">
    <source>
        <dbReference type="ARBA" id="ARBA00037797"/>
    </source>
</evidence>
<comment type="catalytic activity">
    <reaction evidence="1">
        <text>Hydrolyzes glycerol monoesters of long-chain fatty acids.</text>
        <dbReference type="EC" id="3.1.1.23"/>
    </reaction>
</comment>
<evidence type="ECO:0000256" key="6">
    <source>
        <dbReference type="ARBA" id="ARBA00047662"/>
    </source>
</evidence>
<proteinExistence type="predicted"/>
<dbReference type="GO" id="GO:0031902">
    <property type="term" value="C:late endosome membrane"/>
    <property type="evidence" value="ECO:0007669"/>
    <property type="project" value="UniProtKB-SubCell"/>
</dbReference>
<name>A0A553NES5_TIGCA</name>
<evidence type="ECO:0000256" key="2">
    <source>
        <dbReference type="ARBA" id="ARBA00013254"/>
    </source>
</evidence>
<comment type="caution">
    <text evidence="10">The sequence shown here is derived from an EMBL/GenBank/DDBJ whole genome shotgun (WGS) entry which is preliminary data.</text>
</comment>
<feature type="region of interest" description="Disordered" evidence="8">
    <location>
        <begin position="308"/>
        <end position="353"/>
    </location>
</feature>
<dbReference type="SUPFAM" id="SSF53474">
    <property type="entry name" value="alpha/beta-Hydrolases"/>
    <property type="match status" value="1"/>
</dbReference>
<dbReference type="STRING" id="6832.A0A553NES5"/>
<comment type="function">
    <text evidence="7">Lipase that preferentially hydrolysis medium-chain saturated monoacylglycerols including 2-arachidonoylglycerol. Through 2-arachidonoylglycerol degradation may regulate endocannabinoid signaling pathways. Also has a lysophosphatidyl lipase activity with a preference for lysophosphatidylglycerol among other lysophospholipids. Also able to degrade bis(monoacylglycero)phosphate (BMP) and constitutes the major enzyme for BMP catabolism. BMP, also known as lysobisphosphatidic acid, is enriched in late endosomes and lysosomes and plays a key role in the formation of intraluminal vesicles and in lipid sorting.</text>
</comment>
<dbReference type="EMBL" id="VCGU01000458">
    <property type="protein sequence ID" value="TRY63947.1"/>
    <property type="molecule type" value="Genomic_DNA"/>
</dbReference>
<comment type="subcellular location">
    <subcellularLocation>
        <location evidence="3">Late endosome membrane</location>
        <topology evidence="3">Single-pass type II membrane protein</topology>
    </subcellularLocation>
    <subcellularLocation>
        <location evidence="4">Lysosome membrane</location>
        <topology evidence="4">Single-pass type II membrane protein</topology>
    </subcellularLocation>
    <subcellularLocation>
        <location evidence="5">Mitochondrion membrane</location>
        <topology evidence="5">Single-pass type II membrane protein</topology>
    </subcellularLocation>
</comment>
<accession>A0A553NES5</accession>
<feature type="compositionally biased region" description="Polar residues" evidence="8">
    <location>
        <begin position="412"/>
        <end position="426"/>
    </location>
</feature>
<protein>
    <recommendedName>
        <fullName evidence="2">acylglycerol lipase</fullName>
        <ecNumber evidence="2">3.1.1.23</ecNumber>
    </recommendedName>
</protein>
<comment type="catalytic activity">
    <reaction evidence="6">
        <text>1-dodecanoylglycerol + H2O = dodecanoate + glycerol + H(+)</text>
        <dbReference type="Rhea" id="RHEA:44316"/>
        <dbReference type="ChEBI" id="CHEBI:15377"/>
        <dbReference type="ChEBI" id="CHEBI:15378"/>
        <dbReference type="ChEBI" id="CHEBI:17754"/>
        <dbReference type="ChEBI" id="CHEBI:18262"/>
        <dbReference type="ChEBI" id="CHEBI:75539"/>
    </reaction>
</comment>
<dbReference type="PRINTS" id="PR00111">
    <property type="entry name" value="ABHYDROLASE"/>
</dbReference>
<dbReference type="PANTHER" id="PTHR43798">
    <property type="entry name" value="MONOACYLGLYCEROL LIPASE"/>
    <property type="match status" value="1"/>
</dbReference>
<evidence type="ECO:0000313" key="10">
    <source>
        <dbReference type="EMBL" id="TRY63947.1"/>
    </source>
</evidence>
<feature type="compositionally biased region" description="Acidic residues" evidence="8">
    <location>
        <begin position="460"/>
        <end position="479"/>
    </location>
</feature>
<dbReference type="GO" id="GO:0046464">
    <property type="term" value="P:acylglycerol catabolic process"/>
    <property type="evidence" value="ECO:0007669"/>
    <property type="project" value="TreeGrafter"/>
</dbReference>
<feature type="compositionally biased region" description="Polar residues" evidence="8">
    <location>
        <begin position="383"/>
        <end position="405"/>
    </location>
</feature>
<dbReference type="InterPro" id="IPR000639">
    <property type="entry name" value="Epox_hydrolase-like"/>
</dbReference>
<feature type="compositionally biased region" description="Basic and acidic residues" evidence="8">
    <location>
        <begin position="335"/>
        <end position="349"/>
    </location>
</feature>
<feature type="region of interest" description="Disordered" evidence="8">
    <location>
        <begin position="460"/>
        <end position="519"/>
    </location>
</feature>
<keyword evidence="11" id="KW-1185">Reference proteome</keyword>
<feature type="domain" description="AB hydrolase-1" evidence="9">
    <location>
        <begin position="533"/>
        <end position="761"/>
    </location>
</feature>
<dbReference type="InterPro" id="IPR000073">
    <property type="entry name" value="AB_hydrolase_1"/>
</dbReference>
<feature type="compositionally biased region" description="Pro residues" evidence="8">
    <location>
        <begin position="124"/>
        <end position="134"/>
    </location>
</feature>
<evidence type="ECO:0000256" key="1">
    <source>
        <dbReference type="ARBA" id="ARBA00001613"/>
    </source>
</evidence>
<evidence type="ECO:0000256" key="4">
    <source>
        <dbReference type="ARBA" id="ARBA00037874"/>
    </source>
</evidence>
<evidence type="ECO:0000259" key="9">
    <source>
        <dbReference type="Pfam" id="PF12697"/>
    </source>
</evidence>
<dbReference type="OrthoDB" id="428974at2759"/>